<feature type="compositionally biased region" description="Polar residues" evidence="1">
    <location>
        <begin position="581"/>
        <end position="622"/>
    </location>
</feature>
<reference evidence="2 3" key="2">
    <citation type="submission" date="2019-01" db="EMBL/GenBank/DDBJ databases">
        <title>The decoding of complex shrimp genome reveals the adaptation for benthos swimmer, frequently molting mechanism and breeding impact on genome.</title>
        <authorList>
            <person name="Sun Y."/>
            <person name="Gao Y."/>
            <person name="Yu Y."/>
        </authorList>
    </citation>
    <scope>NUCLEOTIDE SEQUENCE [LARGE SCALE GENOMIC DNA]</scope>
    <source>
        <tissue evidence="2">Muscle</tissue>
    </source>
</reference>
<dbReference type="Proteomes" id="UP000283509">
    <property type="component" value="Unassembled WGS sequence"/>
</dbReference>
<evidence type="ECO:0000313" key="3">
    <source>
        <dbReference type="Proteomes" id="UP000283509"/>
    </source>
</evidence>
<protein>
    <submittedName>
        <fullName evidence="2">Uncharacterized protein</fullName>
    </submittedName>
</protein>
<feature type="compositionally biased region" description="Low complexity" evidence="1">
    <location>
        <begin position="437"/>
        <end position="450"/>
    </location>
</feature>
<feature type="compositionally biased region" description="Low complexity" evidence="1">
    <location>
        <begin position="490"/>
        <end position="514"/>
    </location>
</feature>
<name>A0A423SD58_PENVA</name>
<dbReference type="AlphaFoldDB" id="A0A423SD58"/>
<feature type="region of interest" description="Disordered" evidence="1">
    <location>
        <begin position="216"/>
        <end position="250"/>
    </location>
</feature>
<feature type="compositionally biased region" description="Basic and acidic residues" evidence="1">
    <location>
        <begin position="220"/>
        <end position="235"/>
    </location>
</feature>
<feature type="compositionally biased region" description="Polar residues" evidence="1">
    <location>
        <begin position="549"/>
        <end position="573"/>
    </location>
</feature>
<gene>
    <name evidence="2" type="ORF">C7M84_020076</name>
</gene>
<keyword evidence="3" id="KW-1185">Reference proteome</keyword>
<dbReference type="EMBL" id="QCYY01003832">
    <property type="protein sequence ID" value="ROT62095.1"/>
    <property type="molecule type" value="Genomic_DNA"/>
</dbReference>
<organism evidence="2 3">
    <name type="scientific">Penaeus vannamei</name>
    <name type="common">Whiteleg shrimp</name>
    <name type="synonym">Litopenaeus vannamei</name>
    <dbReference type="NCBI Taxonomy" id="6689"/>
    <lineage>
        <taxon>Eukaryota</taxon>
        <taxon>Metazoa</taxon>
        <taxon>Ecdysozoa</taxon>
        <taxon>Arthropoda</taxon>
        <taxon>Crustacea</taxon>
        <taxon>Multicrustacea</taxon>
        <taxon>Malacostraca</taxon>
        <taxon>Eumalacostraca</taxon>
        <taxon>Eucarida</taxon>
        <taxon>Decapoda</taxon>
        <taxon>Dendrobranchiata</taxon>
        <taxon>Penaeoidea</taxon>
        <taxon>Penaeidae</taxon>
        <taxon>Penaeus</taxon>
    </lineage>
</organism>
<feature type="region of interest" description="Disordered" evidence="1">
    <location>
        <begin position="1"/>
        <end position="21"/>
    </location>
</feature>
<sequence>MGHFGVTETDRMMGVSSHGSAPGKGEVIMGRCFPLDGPGATLKTSTAPVVRGVVYKDSKGLKASSSTTFGVIKKEIQSSMTSTSQSLESNGGVQGSRLVMNTADESEAKDFSCFDSSTSIAHESDMKSITNQAVPVRTADGCATKDRLSRASAKQVPDAVTEVPPVPRERSRLRFKEDSTPKRDISAERVLVPPAVKQKVMMQNAGEKSNIRILAAPRSHSYDEANTRWQHESRRQAGPAPYPSQKPLPYQKTCINPPSVSAMDKVSGKPDGPSAPELRLLQQEIVQMQQRPKEERKDITQCELKNEQHSSVKYEYFPKKEQPVLKTILKDPRRSQSEEEKGTRQLTGKEAWEATQRKKAQLREEFFRVPYEECNREALRGLGGRLNKSEPRMHLVGRERKKRNSFSCKRRVHFELDYLNDEKKSTDGESKPAFTLASAAQTAQSQNTKTKSGRPTDLDELMNTMNRGQGAGTTSTTCTPDGSHSPIGLSTQRQSIKTSSQSSNPSSSSKPQPSALAPVPSPRQSLPSSQPTPERHSLASPAEQLTFPALSQPSNTCLSTAFSRTSPGRSQYHQSEDQETQRTFSNHQKSLTGNTGQHSNLSSSKPASLETTNQQTATSLYQNRPERVYDHKRTRSQTRVADAQTELNKIPTVSNAFLCLFELLLRFVREFVGLFLRLAFAHPNPFAHEGESVVCAD</sequence>
<proteinExistence type="predicted"/>
<feature type="compositionally biased region" description="Basic and acidic residues" evidence="1">
    <location>
        <begin position="331"/>
        <end position="343"/>
    </location>
</feature>
<feature type="compositionally biased region" description="Low complexity" evidence="1">
    <location>
        <begin position="522"/>
        <end position="532"/>
    </location>
</feature>
<reference evidence="2 3" key="1">
    <citation type="submission" date="2018-04" db="EMBL/GenBank/DDBJ databases">
        <authorList>
            <person name="Zhang X."/>
            <person name="Yuan J."/>
            <person name="Li F."/>
            <person name="Xiang J."/>
        </authorList>
    </citation>
    <scope>NUCLEOTIDE SEQUENCE [LARGE SCALE GENOMIC DNA]</scope>
    <source>
        <tissue evidence="2">Muscle</tissue>
    </source>
</reference>
<evidence type="ECO:0000313" key="2">
    <source>
        <dbReference type="EMBL" id="ROT62095.1"/>
    </source>
</evidence>
<feature type="region of interest" description="Disordered" evidence="1">
    <location>
        <begin position="423"/>
        <end position="637"/>
    </location>
</feature>
<feature type="region of interest" description="Disordered" evidence="1">
    <location>
        <begin position="331"/>
        <end position="352"/>
    </location>
</feature>
<comment type="caution">
    <text evidence="2">The sequence shown here is derived from an EMBL/GenBank/DDBJ whole genome shotgun (WGS) entry which is preliminary data.</text>
</comment>
<feature type="compositionally biased region" description="Polar residues" evidence="1">
    <location>
        <begin position="463"/>
        <end position="482"/>
    </location>
</feature>
<accession>A0A423SD58</accession>
<evidence type="ECO:0000256" key="1">
    <source>
        <dbReference type="SAM" id="MobiDB-lite"/>
    </source>
</evidence>